<dbReference type="InterPro" id="IPR005302">
    <property type="entry name" value="MoCF_Sase_C"/>
</dbReference>
<dbReference type="InterPro" id="IPR011037">
    <property type="entry name" value="Pyrv_Knase-like_insert_dom_sf"/>
</dbReference>
<dbReference type="SUPFAM" id="SSF50800">
    <property type="entry name" value="PK beta-barrel domain-like"/>
    <property type="match status" value="1"/>
</dbReference>
<keyword evidence="4" id="KW-1185">Reference proteome</keyword>
<proteinExistence type="predicted"/>
<feature type="region of interest" description="Disordered" evidence="1">
    <location>
        <begin position="1"/>
        <end position="26"/>
    </location>
</feature>
<feature type="domain" description="MOSC" evidence="2">
    <location>
        <begin position="17"/>
        <end position="178"/>
    </location>
</feature>
<dbReference type="PANTHER" id="PTHR36930:SF1">
    <property type="entry name" value="MOSC DOMAIN-CONTAINING PROTEIN"/>
    <property type="match status" value="1"/>
</dbReference>
<sequence>MSVLGVSLSPSHSFSKTPTPSISLLPNLGVKGDAHAGATVQHRPHQSLSPPRPNLRQVHLMQSEILASVGTEAIGKPMKPGELGENITTTGVDLLSLGKGAKLRFIDPAAGAGDDAVATIQVTGLRDAGPQIDKFRTGLREKFVVRDGDRGVVGRRAGIMGIVESGGEVKPGMKIVVEQAPVYQKLECV</sequence>
<dbReference type="Gene3D" id="2.40.33.20">
    <property type="entry name" value="PK beta-barrel domain-like"/>
    <property type="match status" value="1"/>
</dbReference>
<organism evidence="3 4">
    <name type="scientific">Helicocarpus griseus UAMH5409</name>
    <dbReference type="NCBI Taxonomy" id="1447875"/>
    <lineage>
        <taxon>Eukaryota</taxon>
        <taxon>Fungi</taxon>
        <taxon>Dikarya</taxon>
        <taxon>Ascomycota</taxon>
        <taxon>Pezizomycotina</taxon>
        <taxon>Eurotiomycetes</taxon>
        <taxon>Eurotiomycetidae</taxon>
        <taxon>Onygenales</taxon>
        <taxon>Ajellomycetaceae</taxon>
        <taxon>Helicocarpus</taxon>
    </lineage>
</organism>
<dbReference type="PROSITE" id="PS51340">
    <property type="entry name" value="MOSC"/>
    <property type="match status" value="1"/>
</dbReference>
<gene>
    <name evidence="3" type="ORF">AJ79_05980</name>
</gene>
<evidence type="ECO:0000313" key="4">
    <source>
        <dbReference type="Proteomes" id="UP000223968"/>
    </source>
</evidence>
<protein>
    <recommendedName>
        <fullName evidence="2">MOSC domain-containing protein</fullName>
    </recommendedName>
</protein>
<comment type="caution">
    <text evidence="3">The sequence shown here is derived from an EMBL/GenBank/DDBJ whole genome shotgun (WGS) entry which is preliminary data.</text>
</comment>
<dbReference type="STRING" id="1447875.A0A2B7XI91"/>
<dbReference type="PANTHER" id="PTHR36930">
    <property type="entry name" value="METAL-SULFUR CLUSTER BIOSYNTHESIS PROTEINS YUAD-RELATED"/>
    <property type="match status" value="1"/>
</dbReference>
<dbReference type="InterPro" id="IPR052716">
    <property type="entry name" value="MOSC_domain"/>
</dbReference>
<dbReference type="EMBL" id="PDNB01000101">
    <property type="protein sequence ID" value="PGH08491.1"/>
    <property type="molecule type" value="Genomic_DNA"/>
</dbReference>
<accession>A0A2B7XI91</accession>
<dbReference type="GO" id="GO:0003824">
    <property type="term" value="F:catalytic activity"/>
    <property type="evidence" value="ECO:0007669"/>
    <property type="project" value="InterPro"/>
</dbReference>
<dbReference type="OrthoDB" id="14384at2759"/>
<dbReference type="AlphaFoldDB" id="A0A2B7XI91"/>
<dbReference type="GO" id="GO:0030170">
    <property type="term" value="F:pyridoxal phosphate binding"/>
    <property type="evidence" value="ECO:0007669"/>
    <property type="project" value="InterPro"/>
</dbReference>
<evidence type="ECO:0000256" key="1">
    <source>
        <dbReference type="SAM" id="MobiDB-lite"/>
    </source>
</evidence>
<dbReference type="GO" id="GO:0030151">
    <property type="term" value="F:molybdenum ion binding"/>
    <property type="evidence" value="ECO:0007669"/>
    <property type="project" value="InterPro"/>
</dbReference>
<feature type="compositionally biased region" description="Polar residues" evidence="1">
    <location>
        <begin position="8"/>
        <end position="24"/>
    </location>
</feature>
<evidence type="ECO:0000313" key="3">
    <source>
        <dbReference type="EMBL" id="PGH08491.1"/>
    </source>
</evidence>
<evidence type="ECO:0000259" key="2">
    <source>
        <dbReference type="PROSITE" id="PS51340"/>
    </source>
</evidence>
<name>A0A2B7XI91_9EURO</name>
<reference evidence="3 4" key="1">
    <citation type="submission" date="2017-10" db="EMBL/GenBank/DDBJ databases">
        <title>Comparative genomics in systemic dimorphic fungi from Ajellomycetaceae.</title>
        <authorList>
            <person name="Munoz J.F."/>
            <person name="Mcewen J.G."/>
            <person name="Clay O.K."/>
            <person name="Cuomo C.A."/>
        </authorList>
    </citation>
    <scope>NUCLEOTIDE SEQUENCE [LARGE SCALE GENOMIC DNA]</scope>
    <source>
        <strain evidence="3 4">UAMH5409</strain>
    </source>
</reference>
<dbReference type="Proteomes" id="UP000223968">
    <property type="component" value="Unassembled WGS sequence"/>
</dbReference>